<proteinExistence type="predicted"/>
<reference evidence="1" key="1">
    <citation type="journal article" date="2022" name="bioRxiv">
        <title>Population genetic analysis of Ophidiomyces ophidiicola, the causative agent of snake fungal disease, indicates recent introductions to the USA.</title>
        <authorList>
            <person name="Ladner J.T."/>
            <person name="Palmer J.M."/>
            <person name="Ettinger C.L."/>
            <person name="Stajich J.E."/>
            <person name="Farrell T.M."/>
            <person name="Glorioso B.M."/>
            <person name="Lawson B."/>
            <person name="Price S.J."/>
            <person name="Stengle A.G."/>
            <person name="Grear D.A."/>
            <person name="Lorch J.M."/>
        </authorList>
    </citation>
    <scope>NUCLEOTIDE SEQUENCE</scope>
    <source>
        <strain evidence="1">NWHC 24266-5</strain>
    </source>
</reference>
<gene>
    <name evidence="1" type="ORF">LOY88_005043</name>
</gene>
<name>A0ACB8UTW0_9EURO</name>
<sequence>MADTEILPFENSQIDARFPESPIPLRGDRHYGFDGARKVAARCVLKDEDGPVDADTAHERGEAWQEHRPTPPISVPYADDKQRQDYADDSSYGHLSPLEEFNRKRRPSISFNPEVTLDCGAHLALDEPLRKLRVEEQAVTKSPCSETSGESDEEQCNSPQHYENALFSRRFAQQPLSSSDSDSFSLDVELPRAVSLTSLSTASPATDELRTPPDGRRDLYLASLRSSKLYRPHSLEATDVWFDRHGIDTKSRSFSGRHSFRHGSRRSTNSGGKSPASAFLSSFGRDTSAPKPDDEGQLVGTDYVLGKIIAHGGFSTVKEAFKVKDDGETERLAVKIVKKQLSGQSERENEQFQAEFDHEVRVWRYLNHPHILPLHAVYETDYATFCFTRLTNGGTLFDLVKRHHREGLRMDQAKHYAYQLASAVRFLHEDSRVIHRDVKLENCLLQFKDPNDKEALGKLYLCDFGMSEWMVTDNGVNAPAPYDDAADRPPPKTIGPSNMSSSVAGGVAGSLEYAAPELLMSKEGVLEPSVDIWALGVIIFALVVGKRPFDHSFQPKVPTNIANGRWNRNAVFKGDDDLEQRHDALVLIQGCLELDPLKRWTIADVLECRWFEDCATKIEEHIHPKWNY</sequence>
<accession>A0ACB8UTW0</accession>
<evidence type="ECO:0000313" key="1">
    <source>
        <dbReference type="EMBL" id="KAI2383762.1"/>
    </source>
</evidence>
<comment type="caution">
    <text evidence="1">The sequence shown here is derived from an EMBL/GenBank/DDBJ whole genome shotgun (WGS) entry which is preliminary data.</text>
</comment>
<protein>
    <submittedName>
        <fullName evidence="1">Uncharacterized protein</fullName>
    </submittedName>
</protein>
<dbReference type="EMBL" id="JALBCA010000084">
    <property type="protein sequence ID" value="KAI2383762.1"/>
    <property type="molecule type" value="Genomic_DNA"/>
</dbReference>
<organism evidence="1">
    <name type="scientific">Ophidiomyces ophidiicola</name>
    <dbReference type="NCBI Taxonomy" id="1387563"/>
    <lineage>
        <taxon>Eukaryota</taxon>
        <taxon>Fungi</taxon>
        <taxon>Dikarya</taxon>
        <taxon>Ascomycota</taxon>
        <taxon>Pezizomycotina</taxon>
        <taxon>Eurotiomycetes</taxon>
        <taxon>Eurotiomycetidae</taxon>
        <taxon>Onygenales</taxon>
        <taxon>Onygenaceae</taxon>
        <taxon>Ophidiomyces</taxon>
    </lineage>
</organism>